<keyword evidence="4 9" id="KW-0547">Nucleotide-binding</keyword>
<dbReference type="GO" id="GO:0004066">
    <property type="term" value="F:asparagine synthase (glutamine-hydrolyzing) activity"/>
    <property type="evidence" value="ECO:0007669"/>
    <property type="project" value="UniProtKB-EC"/>
</dbReference>
<feature type="site" description="Important for beta-aspartyl-AMP intermediate formation" evidence="10">
    <location>
        <position position="302"/>
    </location>
</feature>
<keyword evidence="6" id="KW-0028">Amino-acid biosynthesis</keyword>
<evidence type="ECO:0000256" key="8">
    <source>
        <dbReference type="ARBA" id="ARBA00048741"/>
    </source>
</evidence>
<dbReference type="GO" id="GO:0005524">
    <property type="term" value="F:ATP binding"/>
    <property type="evidence" value="ECO:0007669"/>
    <property type="project" value="UniProtKB-KW"/>
</dbReference>
<dbReference type="InterPro" id="IPR029055">
    <property type="entry name" value="Ntn_hydrolases_N"/>
</dbReference>
<dbReference type="InterPro" id="IPR051786">
    <property type="entry name" value="ASN_synthetase/amidase"/>
</dbReference>
<dbReference type="InterPro" id="IPR006426">
    <property type="entry name" value="Asn_synth_AEB"/>
</dbReference>
<evidence type="ECO:0000256" key="9">
    <source>
        <dbReference type="PIRSR" id="PIRSR001589-2"/>
    </source>
</evidence>
<dbReference type="GO" id="GO:0006529">
    <property type="term" value="P:asparagine biosynthetic process"/>
    <property type="evidence" value="ECO:0007669"/>
    <property type="project" value="UniProtKB-KW"/>
</dbReference>
<evidence type="ECO:0000256" key="1">
    <source>
        <dbReference type="ARBA" id="ARBA00005187"/>
    </source>
</evidence>
<evidence type="ECO:0000313" key="13">
    <source>
        <dbReference type="Proteomes" id="UP000612899"/>
    </source>
</evidence>
<name>A0A8J3Q454_9ACTN</name>
<dbReference type="InterPro" id="IPR014729">
    <property type="entry name" value="Rossmann-like_a/b/a_fold"/>
</dbReference>
<keyword evidence="5 9" id="KW-0067">ATP-binding</keyword>
<keyword evidence="6" id="KW-0061">Asparagine biosynthesis</keyword>
<evidence type="ECO:0000256" key="2">
    <source>
        <dbReference type="ARBA" id="ARBA00005752"/>
    </source>
</evidence>
<evidence type="ECO:0000256" key="3">
    <source>
        <dbReference type="ARBA" id="ARBA00012737"/>
    </source>
</evidence>
<proteinExistence type="inferred from homology"/>
<dbReference type="SUPFAM" id="SSF52402">
    <property type="entry name" value="Adenine nucleotide alpha hydrolases-like"/>
    <property type="match status" value="1"/>
</dbReference>
<dbReference type="Gene3D" id="3.60.20.10">
    <property type="entry name" value="Glutamine Phosphoribosylpyrophosphate, subunit 1, domain 1"/>
    <property type="match status" value="1"/>
</dbReference>
<dbReference type="InterPro" id="IPR033738">
    <property type="entry name" value="AsnB_N"/>
</dbReference>
<evidence type="ECO:0000313" key="12">
    <source>
        <dbReference type="EMBL" id="GIH03434.1"/>
    </source>
</evidence>
<dbReference type="PANTHER" id="PTHR43284">
    <property type="entry name" value="ASPARAGINE SYNTHETASE (GLUTAMINE-HYDROLYZING)"/>
    <property type="match status" value="1"/>
</dbReference>
<dbReference type="CDD" id="cd01991">
    <property type="entry name" value="Asn_synthase_B_C"/>
    <property type="match status" value="1"/>
</dbReference>
<feature type="binding site" evidence="9">
    <location>
        <position position="38"/>
    </location>
    <ligand>
        <name>L-glutamine</name>
        <dbReference type="ChEBI" id="CHEBI:58359"/>
    </ligand>
</feature>
<protein>
    <recommendedName>
        <fullName evidence="3">asparagine synthase (glutamine-hydrolyzing)</fullName>
        <ecNumber evidence="3">6.3.5.4</ecNumber>
    </recommendedName>
</protein>
<comment type="similarity">
    <text evidence="2">Belongs to the asparagine synthetase family.</text>
</comment>
<dbReference type="Gene3D" id="3.40.50.620">
    <property type="entry name" value="HUPs"/>
    <property type="match status" value="1"/>
</dbReference>
<gene>
    <name evidence="12" type="ORF">Rhe02_15010</name>
</gene>
<evidence type="ECO:0000259" key="11">
    <source>
        <dbReference type="PROSITE" id="PS51278"/>
    </source>
</evidence>
<comment type="pathway">
    <text evidence="1">Amino-acid biosynthesis; L-asparagine biosynthesis; L-asparagine from L-aspartate (L-Gln route): step 1/1.</text>
</comment>
<dbReference type="Pfam" id="PF00733">
    <property type="entry name" value="Asn_synthase"/>
    <property type="match status" value="1"/>
</dbReference>
<evidence type="ECO:0000256" key="10">
    <source>
        <dbReference type="PIRSR" id="PIRSR001589-3"/>
    </source>
</evidence>
<dbReference type="PROSITE" id="PS51278">
    <property type="entry name" value="GATASE_TYPE_2"/>
    <property type="match status" value="1"/>
</dbReference>
<feature type="domain" description="Glutamine amidotransferase type-2" evidence="11">
    <location>
        <begin position="1"/>
        <end position="149"/>
    </location>
</feature>
<keyword evidence="13" id="KW-1185">Reference proteome</keyword>
<reference evidence="12" key="1">
    <citation type="submission" date="2021-01" db="EMBL/GenBank/DDBJ databases">
        <title>Whole genome shotgun sequence of Rhizocola hellebori NBRC 109834.</title>
        <authorList>
            <person name="Komaki H."/>
            <person name="Tamura T."/>
        </authorList>
    </citation>
    <scope>NUCLEOTIDE SEQUENCE</scope>
    <source>
        <strain evidence="12">NBRC 109834</strain>
    </source>
</reference>
<comment type="caution">
    <text evidence="12">The sequence shown here is derived from an EMBL/GenBank/DDBJ whole genome shotgun (WGS) entry which is preliminary data.</text>
</comment>
<dbReference type="InterPro" id="IPR001962">
    <property type="entry name" value="Asn_synthase"/>
</dbReference>
<evidence type="ECO:0000256" key="6">
    <source>
        <dbReference type="ARBA" id="ARBA00022888"/>
    </source>
</evidence>
<feature type="binding site" evidence="9">
    <location>
        <position position="226"/>
    </location>
    <ligand>
        <name>ATP</name>
        <dbReference type="ChEBI" id="CHEBI:30616"/>
    </ligand>
</feature>
<dbReference type="CDD" id="cd00712">
    <property type="entry name" value="AsnB"/>
    <property type="match status" value="1"/>
</dbReference>
<keyword evidence="7" id="KW-0315">Glutamine amidotransferase</keyword>
<evidence type="ECO:0000256" key="7">
    <source>
        <dbReference type="ARBA" id="ARBA00022962"/>
    </source>
</evidence>
<dbReference type="SUPFAM" id="SSF56235">
    <property type="entry name" value="N-terminal nucleophile aminohydrolases (Ntn hydrolases)"/>
    <property type="match status" value="1"/>
</dbReference>
<dbReference type="AlphaFoldDB" id="A0A8J3Q454"/>
<sequence>MHTFDGAYHLVANGEFYGYEAIRAELLRRGRRLQSAADSEIALHLYAEQGHEALHRLRGEFAFVIWDQRRGELFAARDRFGIKPLYYARHNGRIIFASEVKALLALGVPARWDSESLAAHLLVCHAADRTLFEGIFQVPPGCWLRTDGTSVRVEPYWDLDFPTAAQLSDAGDRRAHLARVRDAVVDSVEVRLRADVPVAAHLSGGLDSGTIVGVAAARSHPATFTVRFDEEPFDEGAVAQLVAKHAGVANTEIAFQRAEFARHIRHTIDCGQMLQENSHGIARLLQSRAIRESGYKVVLAGEGGDEVFAGYPQSLRDLALSLSPQARERADAAYARLLATDAAPDHLRRMLSRLGFIPSWIVDRHLAVAAQLGPLLRPEFAQQIARSDPCGGLLDSAESQLTARTPYHQSTYLFYKTWLCNYLLAAERLDMAHAVEVRLPYLDHNLIETVKTTPLQWYVGEGSKPLLRDAMREFHAPGVSYAEKRPFFAPPAVVDEAALATMREILLDGTLDYLPFFDPGAVRALVDRVAASPPQRRAGYERILQLLTGVVLLTHTLGVVA</sequence>
<comment type="catalytic activity">
    <reaction evidence="8">
        <text>L-aspartate + L-glutamine + ATP + H2O = L-asparagine + L-glutamate + AMP + diphosphate + H(+)</text>
        <dbReference type="Rhea" id="RHEA:12228"/>
        <dbReference type="ChEBI" id="CHEBI:15377"/>
        <dbReference type="ChEBI" id="CHEBI:15378"/>
        <dbReference type="ChEBI" id="CHEBI:29985"/>
        <dbReference type="ChEBI" id="CHEBI:29991"/>
        <dbReference type="ChEBI" id="CHEBI:30616"/>
        <dbReference type="ChEBI" id="CHEBI:33019"/>
        <dbReference type="ChEBI" id="CHEBI:58048"/>
        <dbReference type="ChEBI" id="CHEBI:58359"/>
        <dbReference type="ChEBI" id="CHEBI:456215"/>
        <dbReference type="EC" id="6.3.5.4"/>
    </reaction>
</comment>
<dbReference type="EC" id="6.3.5.4" evidence="3"/>
<dbReference type="GO" id="GO:0005829">
    <property type="term" value="C:cytosol"/>
    <property type="evidence" value="ECO:0007669"/>
    <property type="project" value="TreeGrafter"/>
</dbReference>
<dbReference type="Proteomes" id="UP000612899">
    <property type="component" value="Unassembled WGS sequence"/>
</dbReference>
<evidence type="ECO:0000256" key="5">
    <source>
        <dbReference type="ARBA" id="ARBA00022840"/>
    </source>
</evidence>
<dbReference type="PANTHER" id="PTHR43284:SF1">
    <property type="entry name" value="ASPARAGINE SYNTHETASE"/>
    <property type="match status" value="1"/>
</dbReference>
<dbReference type="PIRSF" id="PIRSF001589">
    <property type="entry name" value="Asn_synthetase_glu-h"/>
    <property type="match status" value="1"/>
</dbReference>
<organism evidence="12 13">
    <name type="scientific">Rhizocola hellebori</name>
    <dbReference type="NCBI Taxonomy" id="1392758"/>
    <lineage>
        <taxon>Bacteria</taxon>
        <taxon>Bacillati</taxon>
        <taxon>Actinomycetota</taxon>
        <taxon>Actinomycetes</taxon>
        <taxon>Micromonosporales</taxon>
        <taxon>Micromonosporaceae</taxon>
        <taxon>Rhizocola</taxon>
    </lineage>
</organism>
<dbReference type="NCBIfam" id="TIGR01536">
    <property type="entry name" value="asn_synth_AEB"/>
    <property type="match status" value="1"/>
</dbReference>
<evidence type="ECO:0000256" key="4">
    <source>
        <dbReference type="ARBA" id="ARBA00022741"/>
    </source>
</evidence>
<accession>A0A8J3Q454</accession>
<dbReference type="Pfam" id="PF13537">
    <property type="entry name" value="GATase_7"/>
    <property type="match status" value="1"/>
</dbReference>
<dbReference type="EMBL" id="BONY01000007">
    <property type="protein sequence ID" value="GIH03434.1"/>
    <property type="molecule type" value="Genomic_DNA"/>
</dbReference>
<dbReference type="InterPro" id="IPR017932">
    <property type="entry name" value="GATase_2_dom"/>
</dbReference>